<evidence type="ECO:0000313" key="7">
    <source>
        <dbReference type="EMBL" id="QEU10401.1"/>
    </source>
</evidence>
<dbReference type="EMBL" id="CP020442">
    <property type="protein sequence ID" value="ARC36696.2"/>
    <property type="molecule type" value="Genomic_DNA"/>
</dbReference>
<evidence type="ECO:0000313" key="6">
    <source>
        <dbReference type="EMBL" id="ARC36696.2"/>
    </source>
</evidence>
<keyword evidence="3" id="KW-0804">Transcription</keyword>
<dbReference type="PANTHER" id="PTHR43537:SF50">
    <property type="entry name" value="TRANSCRIPTIONAL REGULATORY PROTEIN"/>
    <property type="match status" value="1"/>
</dbReference>
<dbReference type="GO" id="GO:0003677">
    <property type="term" value="F:DNA binding"/>
    <property type="evidence" value="ECO:0007669"/>
    <property type="project" value="UniProtKB-KW"/>
</dbReference>
<proteinExistence type="predicted"/>
<evidence type="ECO:0000259" key="5">
    <source>
        <dbReference type="PROSITE" id="PS50949"/>
    </source>
</evidence>
<dbReference type="PANTHER" id="PTHR43537">
    <property type="entry name" value="TRANSCRIPTIONAL REGULATOR, GNTR FAMILY"/>
    <property type="match status" value="1"/>
</dbReference>
<evidence type="ECO:0000256" key="1">
    <source>
        <dbReference type="ARBA" id="ARBA00023015"/>
    </source>
</evidence>
<accession>A0A1V0GS58</accession>
<dbReference type="EMBL" id="CP044081">
    <property type="protein sequence ID" value="QEU10401.1"/>
    <property type="molecule type" value="Genomic_DNA"/>
</dbReference>
<feature type="region of interest" description="Disordered" evidence="4">
    <location>
        <begin position="27"/>
        <end position="47"/>
    </location>
</feature>
<dbReference type="SUPFAM" id="SSF48008">
    <property type="entry name" value="GntR ligand-binding domain-like"/>
    <property type="match status" value="1"/>
</dbReference>
<sequence length="236" mass="25999">MRDAPVTEDTLAAAIAHELRREILRGNLPPGAPIKERDNAERQGVSRTPMREAIRILAKEGLVVLRPLRSPVVADPSLTEIIDQIQVLHALELLSGELACQRATEAEIAGIGALKDRIEAIYGEADTLDVFELDMQFHSAIVAAAHNAALADTHGAYMARLWRARYLSARRKLSRDRVLRQHRAIHAALAARDVDAIKTEVAAHLGAMIDNIRDHFHEETGQDRMERSSGPTEAAP</sequence>
<keyword evidence="8" id="KW-1185">Reference proteome</keyword>
<dbReference type="Pfam" id="PF07729">
    <property type="entry name" value="FCD"/>
    <property type="match status" value="1"/>
</dbReference>
<dbReference type="GO" id="GO:0003700">
    <property type="term" value="F:DNA-binding transcription factor activity"/>
    <property type="evidence" value="ECO:0007669"/>
    <property type="project" value="InterPro"/>
</dbReference>
<organism evidence="6 8">
    <name type="scientific">Paracoccus yeei</name>
    <dbReference type="NCBI Taxonomy" id="147645"/>
    <lineage>
        <taxon>Bacteria</taxon>
        <taxon>Pseudomonadati</taxon>
        <taxon>Pseudomonadota</taxon>
        <taxon>Alphaproteobacteria</taxon>
        <taxon>Rhodobacterales</taxon>
        <taxon>Paracoccaceae</taxon>
        <taxon>Paracoccus</taxon>
    </lineage>
</organism>
<dbReference type="eggNOG" id="COG1802">
    <property type="taxonomic scope" value="Bacteria"/>
</dbReference>
<reference evidence="8" key="1">
    <citation type="submission" date="2017-03" db="EMBL/GenBank/DDBJ databases">
        <title>FDA dAtabase for Regulatory Grade micrObial Sequences (FDA-ARGOS): Supporting development and validation of Infectious Disease Dx tests.</title>
        <authorList>
            <person name="Campos J."/>
            <person name="Goldberg B."/>
            <person name="Tallon L."/>
            <person name="Sadzewicz L."/>
            <person name="Sengamalay N."/>
            <person name="Ott S."/>
            <person name="Godinez A."/>
            <person name="Nagaraj S."/>
            <person name="Vyas G."/>
            <person name="Aluvathingal J."/>
            <person name="Nadendla S."/>
            <person name="Geyer C."/>
            <person name="Nandy P."/>
            <person name="Hobson J."/>
            <person name="Sichtig H."/>
        </authorList>
    </citation>
    <scope>NUCLEOTIDE SEQUENCE [LARGE SCALE GENOMIC DNA]</scope>
    <source>
        <strain evidence="8">FDAARGOS_252</strain>
    </source>
</reference>
<evidence type="ECO:0000256" key="2">
    <source>
        <dbReference type="ARBA" id="ARBA00023125"/>
    </source>
</evidence>
<dbReference type="InterPro" id="IPR000524">
    <property type="entry name" value="Tscrpt_reg_HTH_GntR"/>
</dbReference>
<dbReference type="SUPFAM" id="SSF46785">
    <property type="entry name" value="Winged helix' DNA-binding domain"/>
    <property type="match status" value="1"/>
</dbReference>
<dbReference type="SMART" id="SM00345">
    <property type="entry name" value="HTH_GNTR"/>
    <property type="match status" value="1"/>
</dbReference>
<protein>
    <submittedName>
        <fullName evidence="6">GntR family transcriptional regulator</fullName>
    </submittedName>
</protein>
<dbReference type="CDD" id="cd07377">
    <property type="entry name" value="WHTH_GntR"/>
    <property type="match status" value="1"/>
</dbReference>
<dbReference type="Proteomes" id="UP000324507">
    <property type="component" value="Chromosome"/>
</dbReference>
<dbReference type="STRING" id="147645.A6J80_10115"/>
<evidence type="ECO:0000256" key="4">
    <source>
        <dbReference type="SAM" id="MobiDB-lite"/>
    </source>
</evidence>
<dbReference type="InterPro" id="IPR036390">
    <property type="entry name" value="WH_DNA-bd_sf"/>
</dbReference>
<reference evidence="7 9" key="3">
    <citation type="submission" date="2019-09" db="EMBL/GenBank/DDBJ databases">
        <title>FDA dAtabase for Regulatory Grade micrObial Sequences (FDA-ARGOS): Supporting development and validation of Infectious Disease Dx tests.</title>
        <authorList>
            <person name="Sciortino C."/>
            <person name="Tallon L."/>
            <person name="Sadzewicz L."/>
            <person name="Vavikolanu K."/>
            <person name="Mehta A."/>
            <person name="Aluvathingal J."/>
            <person name="Nadendla S."/>
            <person name="Nandy P."/>
            <person name="Geyer C."/>
            <person name="Yan Y."/>
            <person name="Sichtig H."/>
        </authorList>
    </citation>
    <scope>NUCLEOTIDE SEQUENCE [LARGE SCALE GENOMIC DNA]</scope>
    <source>
        <strain evidence="7 9">FDAARGOS_643</strain>
    </source>
</reference>
<reference evidence="6" key="2">
    <citation type="submission" date="2017-12" db="EMBL/GenBank/DDBJ databases">
        <title>FDA dAtabase for Regulatory Grade micrObial Sequences (FDA-ARGOS): Supporting development and validation of Infectious Disease Dx tests.</title>
        <authorList>
            <person name="Campos J."/>
            <person name="Goldberg B."/>
            <person name="Tallon L."/>
            <person name="Sadzewicz L."/>
            <person name="Sengamalay N."/>
            <person name="Ott S."/>
            <person name="Godinez A."/>
            <person name="Nagaraj S."/>
            <person name="Vyas G."/>
            <person name="Aluvathingal J."/>
            <person name="Nadendla S."/>
            <person name="Geyer C."/>
            <person name="Nandy P."/>
            <person name="Hobson J."/>
            <person name="Sichtig H."/>
        </authorList>
    </citation>
    <scope>NUCLEOTIDE SEQUENCE</scope>
    <source>
        <strain evidence="6">FDAARGOS_252</strain>
    </source>
</reference>
<dbReference type="PROSITE" id="PS50949">
    <property type="entry name" value="HTH_GNTR"/>
    <property type="match status" value="1"/>
</dbReference>
<dbReference type="SMART" id="SM00895">
    <property type="entry name" value="FCD"/>
    <property type="match status" value="1"/>
</dbReference>
<keyword evidence="2" id="KW-0238">DNA-binding</keyword>
<evidence type="ECO:0000313" key="9">
    <source>
        <dbReference type="Proteomes" id="UP000324507"/>
    </source>
</evidence>
<dbReference type="InterPro" id="IPR011711">
    <property type="entry name" value="GntR_C"/>
</dbReference>
<dbReference type="Pfam" id="PF00392">
    <property type="entry name" value="GntR"/>
    <property type="match status" value="1"/>
</dbReference>
<dbReference type="InterPro" id="IPR036388">
    <property type="entry name" value="WH-like_DNA-bd_sf"/>
</dbReference>
<dbReference type="Proteomes" id="UP000191257">
    <property type="component" value="Chromosome"/>
</dbReference>
<evidence type="ECO:0000313" key="8">
    <source>
        <dbReference type="Proteomes" id="UP000191257"/>
    </source>
</evidence>
<dbReference type="Gene3D" id="1.10.10.10">
    <property type="entry name" value="Winged helix-like DNA-binding domain superfamily/Winged helix DNA-binding domain"/>
    <property type="match status" value="1"/>
</dbReference>
<dbReference type="KEGG" id="pye:A6J80_10115"/>
<feature type="domain" description="HTH gntR-type" evidence="5">
    <location>
        <begin position="9"/>
        <end position="76"/>
    </location>
</feature>
<gene>
    <name evidence="6" type="ORF">A6J80_10115</name>
    <name evidence="7" type="ORF">FOB51_04035</name>
</gene>
<dbReference type="Gene3D" id="1.20.120.530">
    <property type="entry name" value="GntR ligand-binding domain-like"/>
    <property type="match status" value="1"/>
</dbReference>
<evidence type="ECO:0000256" key="3">
    <source>
        <dbReference type="ARBA" id="ARBA00023163"/>
    </source>
</evidence>
<keyword evidence="1" id="KW-0805">Transcription regulation</keyword>
<dbReference type="AlphaFoldDB" id="A0A1V0GS58"/>
<dbReference type="InterPro" id="IPR008920">
    <property type="entry name" value="TF_FadR/GntR_C"/>
</dbReference>
<name>A0A1V0GS58_9RHOB</name>